<sequence length="60" mass="6805">MHNPLTIHRLFGAPSQEYIMGRMSGLCYLSVPLGDTSSEVQEQLEAFFNFTLIGSNKYTY</sequence>
<name>A0A0M3IVM9_ASCLU</name>
<keyword evidence="1" id="KW-1185">Reference proteome</keyword>
<dbReference type="AlphaFoldDB" id="A0A0M3IVM9"/>
<evidence type="ECO:0000313" key="1">
    <source>
        <dbReference type="Proteomes" id="UP000036681"/>
    </source>
</evidence>
<reference evidence="2" key="1">
    <citation type="submission" date="2017-02" db="UniProtKB">
        <authorList>
            <consortium name="WormBaseParasite"/>
        </authorList>
    </citation>
    <scope>IDENTIFICATION</scope>
</reference>
<dbReference type="Proteomes" id="UP000036681">
    <property type="component" value="Unplaced"/>
</dbReference>
<evidence type="ECO:0000313" key="2">
    <source>
        <dbReference type="WBParaSite" id="ALUE_0002280701-mRNA-1"/>
    </source>
</evidence>
<organism evidence="1 2">
    <name type="scientific">Ascaris lumbricoides</name>
    <name type="common">Giant roundworm</name>
    <dbReference type="NCBI Taxonomy" id="6252"/>
    <lineage>
        <taxon>Eukaryota</taxon>
        <taxon>Metazoa</taxon>
        <taxon>Ecdysozoa</taxon>
        <taxon>Nematoda</taxon>
        <taxon>Chromadorea</taxon>
        <taxon>Rhabditida</taxon>
        <taxon>Spirurina</taxon>
        <taxon>Ascaridomorpha</taxon>
        <taxon>Ascaridoidea</taxon>
        <taxon>Ascarididae</taxon>
        <taxon>Ascaris</taxon>
    </lineage>
</organism>
<dbReference type="WBParaSite" id="ALUE_0002280701-mRNA-1">
    <property type="protein sequence ID" value="ALUE_0002280701-mRNA-1"/>
    <property type="gene ID" value="ALUE_0002280701"/>
</dbReference>
<protein>
    <submittedName>
        <fullName evidence="2">Cysteine desulfurase</fullName>
    </submittedName>
</protein>
<accession>A0A0M3IVM9</accession>
<proteinExistence type="predicted"/>